<evidence type="ECO:0000313" key="3">
    <source>
        <dbReference type="Proteomes" id="UP000533476"/>
    </source>
</evidence>
<name>A0A7Y0Q3J3_9FIRM</name>
<dbReference type="Proteomes" id="UP000533476">
    <property type="component" value="Unassembled WGS sequence"/>
</dbReference>
<proteinExistence type="predicted"/>
<reference evidence="2 3" key="1">
    <citation type="submission" date="2020-04" db="EMBL/GenBank/DDBJ databases">
        <authorList>
            <person name="Zhang R."/>
            <person name="Schippers A."/>
        </authorList>
    </citation>
    <scope>NUCLEOTIDE SEQUENCE [LARGE SCALE GENOMIC DNA]</scope>
    <source>
        <strain evidence="2 3">DSM 109850</strain>
    </source>
</reference>
<sequence length="79" mass="8416">MNKGRRGFSPGHIGLWVLLLGGVWLLIAPSWVGFAGHRLPSRIDEWAGAALIVIVAASLVIQWAFGIGEAAAEAKHDES</sequence>
<organism evidence="2 3">
    <name type="scientific">Sulfobacillus harzensis</name>
    <dbReference type="NCBI Taxonomy" id="2729629"/>
    <lineage>
        <taxon>Bacteria</taxon>
        <taxon>Bacillati</taxon>
        <taxon>Bacillota</taxon>
        <taxon>Clostridia</taxon>
        <taxon>Eubacteriales</taxon>
        <taxon>Clostridiales Family XVII. Incertae Sedis</taxon>
        <taxon>Sulfobacillus</taxon>
    </lineage>
</organism>
<keyword evidence="1" id="KW-0812">Transmembrane</keyword>
<dbReference type="AlphaFoldDB" id="A0A7Y0Q3J3"/>
<dbReference type="EMBL" id="JABBVZ010000052">
    <property type="protein sequence ID" value="NMP23450.1"/>
    <property type="molecule type" value="Genomic_DNA"/>
</dbReference>
<keyword evidence="1" id="KW-1133">Transmembrane helix</keyword>
<protein>
    <submittedName>
        <fullName evidence="2">Uncharacterized protein</fullName>
    </submittedName>
</protein>
<gene>
    <name evidence="2" type="ORF">HIJ39_13975</name>
</gene>
<accession>A0A7Y0Q3J3</accession>
<keyword evidence="1" id="KW-0472">Membrane</keyword>
<feature type="transmembrane region" description="Helical" evidence="1">
    <location>
        <begin position="46"/>
        <end position="65"/>
    </location>
</feature>
<keyword evidence="3" id="KW-1185">Reference proteome</keyword>
<evidence type="ECO:0000313" key="2">
    <source>
        <dbReference type="EMBL" id="NMP23450.1"/>
    </source>
</evidence>
<dbReference type="RefSeq" id="WP_169100740.1">
    <property type="nucleotide sequence ID" value="NZ_JABBVZ010000052.1"/>
</dbReference>
<comment type="caution">
    <text evidence="2">The sequence shown here is derived from an EMBL/GenBank/DDBJ whole genome shotgun (WGS) entry which is preliminary data.</text>
</comment>
<feature type="transmembrane region" description="Helical" evidence="1">
    <location>
        <begin position="12"/>
        <end position="34"/>
    </location>
</feature>
<evidence type="ECO:0000256" key="1">
    <source>
        <dbReference type="SAM" id="Phobius"/>
    </source>
</evidence>